<keyword evidence="2" id="KW-1185">Reference proteome</keyword>
<proteinExistence type="predicted"/>
<dbReference type="EMBL" id="LR743595">
    <property type="protein sequence ID" value="CAA2624597.1"/>
    <property type="molecule type" value="Genomic_DNA"/>
</dbReference>
<gene>
    <name evidence="1" type="ORF">SI7747_08010427</name>
</gene>
<dbReference type="Proteomes" id="UP001189122">
    <property type="component" value="Unassembled WGS sequence"/>
</dbReference>
<organism evidence="1">
    <name type="scientific">Spirodela intermedia</name>
    <name type="common">Intermediate duckweed</name>
    <dbReference type="NCBI Taxonomy" id="51605"/>
    <lineage>
        <taxon>Eukaryota</taxon>
        <taxon>Viridiplantae</taxon>
        <taxon>Streptophyta</taxon>
        <taxon>Embryophyta</taxon>
        <taxon>Tracheophyta</taxon>
        <taxon>Spermatophyta</taxon>
        <taxon>Magnoliopsida</taxon>
        <taxon>Liliopsida</taxon>
        <taxon>Araceae</taxon>
        <taxon>Lemnoideae</taxon>
        <taxon>Spirodela</taxon>
    </lineage>
</organism>
<dbReference type="EMBL" id="CACRZD030000008">
    <property type="protein sequence ID" value="CAA6664038.1"/>
    <property type="molecule type" value="Genomic_DNA"/>
</dbReference>
<evidence type="ECO:0000313" key="2">
    <source>
        <dbReference type="Proteomes" id="UP001189122"/>
    </source>
</evidence>
<reference evidence="1 2" key="1">
    <citation type="submission" date="2019-12" db="EMBL/GenBank/DDBJ databases">
        <authorList>
            <person name="Scholz U."/>
            <person name="Mascher M."/>
            <person name="Fiebig A."/>
        </authorList>
    </citation>
    <scope>NUCLEOTIDE SEQUENCE</scope>
</reference>
<evidence type="ECO:0000313" key="1">
    <source>
        <dbReference type="EMBL" id="CAA2624597.1"/>
    </source>
</evidence>
<name>A0A7I8J1K4_SPIIN</name>
<dbReference type="AlphaFoldDB" id="A0A7I8J1K4"/>
<protein>
    <submittedName>
        <fullName evidence="1">Uncharacterized protein</fullName>
    </submittedName>
</protein>
<sequence length="37" mass="4026">MFNARNMLRSRSISLSLSLSLSSRPPLGIPIGCGHQQ</sequence>
<accession>A0A7I8J1K4</accession>